<evidence type="ECO:0000313" key="3">
    <source>
        <dbReference type="Proteomes" id="UP000178912"/>
    </source>
</evidence>
<dbReference type="EMBL" id="FJUX01000046">
    <property type="protein sequence ID" value="CZT00616.1"/>
    <property type="molecule type" value="Genomic_DNA"/>
</dbReference>
<proteinExistence type="predicted"/>
<name>A0A1E1KRJ0_9HELO</name>
<gene>
    <name evidence="2" type="ORF">RAG0_08596</name>
</gene>
<keyword evidence="1" id="KW-0732">Signal</keyword>
<dbReference type="AlphaFoldDB" id="A0A1E1KRJ0"/>
<evidence type="ECO:0000256" key="1">
    <source>
        <dbReference type="SAM" id="SignalP"/>
    </source>
</evidence>
<keyword evidence="3" id="KW-1185">Reference proteome</keyword>
<organism evidence="2 3">
    <name type="scientific">Rhynchosporium agropyri</name>
    <dbReference type="NCBI Taxonomy" id="914238"/>
    <lineage>
        <taxon>Eukaryota</taxon>
        <taxon>Fungi</taxon>
        <taxon>Dikarya</taxon>
        <taxon>Ascomycota</taxon>
        <taxon>Pezizomycotina</taxon>
        <taxon>Leotiomycetes</taxon>
        <taxon>Helotiales</taxon>
        <taxon>Ploettnerulaceae</taxon>
        <taxon>Rhynchosporium</taxon>
    </lineage>
</organism>
<protein>
    <submittedName>
        <fullName evidence="2">Uncharacterized protein</fullName>
    </submittedName>
</protein>
<evidence type="ECO:0000313" key="2">
    <source>
        <dbReference type="EMBL" id="CZT00616.1"/>
    </source>
</evidence>
<accession>A0A1E1KRJ0</accession>
<dbReference type="Proteomes" id="UP000178912">
    <property type="component" value="Unassembled WGS sequence"/>
</dbReference>
<feature type="chain" id="PRO_5009446296" evidence="1">
    <location>
        <begin position="21"/>
        <end position="44"/>
    </location>
</feature>
<feature type="signal peptide" evidence="1">
    <location>
        <begin position="1"/>
        <end position="20"/>
    </location>
</feature>
<reference evidence="3" key="1">
    <citation type="submission" date="2016-03" db="EMBL/GenBank/DDBJ databases">
        <authorList>
            <person name="Guldener U."/>
        </authorList>
    </citation>
    <scope>NUCLEOTIDE SEQUENCE [LARGE SCALE GENOMIC DNA]</scope>
    <source>
        <strain evidence="3">04CH-RAC-A.6.1</strain>
    </source>
</reference>
<sequence>MKFSIATAALLITMATSAVACVQGTAGKGSGCGSSACICPGGTV</sequence>
<dbReference type="PROSITE" id="PS51257">
    <property type="entry name" value="PROKAR_LIPOPROTEIN"/>
    <property type="match status" value="1"/>
</dbReference>